<feature type="domain" description="UPAR/Ly6" evidence="4">
    <location>
        <begin position="17"/>
        <end position="100"/>
    </location>
</feature>
<keyword evidence="6" id="KW-1185">Reference proteome</keyword>
<dbReference type="Ensembl" id="ENSCMIT00000015768.1">
    <property type="protein sequence ID" value="ENSCMIP00000015449.1"/>
    <property type="gene ID" value="ENSCMIG00000007537.1"/>
</dbReference>
<dbReference type="FunFam" id="2.10.60.10:FF:000037">
    <property type="entry name" value="Si:ch73-28h20.1"/>
    <property type="match status" value="1"/>
</dbReference>
<dbReference type="Proteomes" id="UP000314986">
    <property type="component" value="Unassembled WGS sequence"/>
</dbReference>
<dbReference type="InterPro" id="IPR045860">
    <property type="entry name" value="Snake_toxin-like_sf"/>
</dbReference>
<sequence>MFVLGIIAVLFLIGDALRCYTCVGSGDEDCNKQGVHKCPNYSDACAIMKGQSSGVIKSCSYKSFCDRAHKDRSKAPGVSVRCCFSNECNEKSGGSRNMMVPHHLLVLGTVLLGRLLLFPAI</sequence>
<name>A0A4W3I2X1_CALMI</name>
<dbReference type="GeneTree" id="ENSGT00390000010398"/>
<dbReference type="InterPro" id="IPR016054">
    <property type="entry name" value="LY6_UPA_recep-like"/>
</dbReference>
<evidence type="ECO:0000313" key="6">
    <source>
        <dbReference type="Proteomes" id="UP000314986"/>
    </source>
</evidence>
<feature type="signal peptide" evidence="3">
    <location>
        <begin position="1"/>
        <end position="16"/>
    </location>
</feature>
<dbReference type="PANTHER" id="PTHR10036:SF18">
    <property type="entry name" value="LYMPHOCYTE ANTIGEN 6 FAMILY MEMBER PGE"/>
    <property type="match status" value="1"/>
</dbReference>
<dbReference type="OMA" id="WHPLLKL"/>
<reference evidence="6" key="2">
    <citation type="journal article" date="2007" name="PLoS Biol.">
        <title>Survey sequencing and comparative analysis of the elephant shark (Callorhinchus milii) genome.</title>
        <authorList>
            <person name="Venkatesh B."/>
            <person name="Kirkness E.F."/>
            <person name="Loh Y.H."/>
            <person name="Halpern A.L."/>
            <person name="Lee A.P."/>
            <person name="Johnson J."/>
            <person name="Dandona N."/>
            <person name="Viswanathan L.D."/>
            <person name="Tay A."/>
            <person name="Venter J.C."/>
            <person name="Strausberg R.L."/>
            <person name="Brenner S."/>
        </authorList>
    </citation>
    <scope>NUCLEOTIDE SEQUENCE [LARGE SCALE GENOMIC DNA]</scope>
</reference>
<evidence type="ECO:0000259" key="4">
    <source>
        <dbReference type="SMART" id="SM00134"/>
    </source>
</evidence>
<dbReference type="PANTHER" id="PTHR10036">
    <property type="entry name" value="CD59 GLYCOPROTEIN"/>
    <property type="match status" value="1"/>
</dbReference>
<reference evidence="6" key="3">
    <citation type="journal article" date="2014" name="Nature">
        <title>Elephant shark genome provides unique insights into gnathostome evolution.</title>
        <authorList>
            <consortium name="International Elephant Shark Genome Sequencing Consortium"/>
            <person name="Venkatesh B."/>
            <person name="Lee A.P."/>
            <person name="Ravi V."/>
            <person name="Maurya A.K."/>
            <person name="Lian M.M."/>
            <person name="Swann J.B."/>
            <person name="Ohta Y."/>
            <person name="Flajnik M.F."/>
            <person name="Sutoh Y."/>
            <person name="Kasahara M."/>
            <person name="Hoon S."/>
            <person name="Gangu V."/>
            <person name="Roy S.W."/>
            <person name="Irimia M."/>
            <person name="Korzh V."/>
            <person name="Kondrychyn I."/>
            <person name="Lim Z.W."/>
            <person name="Tay B.H."/>
            <person name="Tohari S."/>
            <person name="Kong K.W."/>
            <person name="Ho S."/>
            <person name="Lorente-Galdos B."/>
            <person name="Quilez J."/>
            <person name="Marques-Bonet T."/>
            <person name="Raney B.J."/>
            <person name="Ingham P.W."/>
            <person name="Tay A."/>
            <person name="Hillier L.W."/>
            <person name="Minx P."/>
            <person name="Boehm T."/>
            <person name="Wilson R.K."/>
            <person name="Brenner S."/>
            <person name="Warren W.C."/>
        </authorList>
    </citation>
    <scope>NUCLEOTIDE SEQUENCE [LARGE SCALE GENOMIC DNA]</scope>
</reference>
<evidence type="ECO:0000256" key="2">
    <source>
        <dbReference type="ARBA" id="ARBA00023157"/>
    </source>
</evidence>
<evidence type="ECO:0000256" key="1">
    <source>
        <dbReference type="ARBA" id="ARBA00022729"/>
    </source>
</evidence>
<dbReference type="AlphaFoldDB" id="A0A4W3I2X1"/>
<dbReference type="SUPFAM" id="SSF57302">
    <property type="entry name" value="Snake toxin-like"/>
    <property type="match status" value="1"/>
</dbReference>
<dbReference type="InParanoid" id="A0A4W3I2X1"/>
<proteinExistence type="predicted"/>
<organism evidence="5 6">
    <name type="scientific">Callorhinchus milii</name>
    <name type="common">Ghost shark</name>
    <dbReference type="NCBI Taxonomy" id="7868"/>
    <lineage>
        <taxon>Eukaryota</taxon>
        <taxon>Metazoa</taxon>
        <taxon>Chordata</taxon>
        <taxon>Craniata</taxon>
        <taxon>Vertebrata</taxon>
        <taxon>Chondrichthyes</taxon>
        <taxon>Holocephali</taxon>
        <taxon>Chimaeriformes</taxon>
        <taxon>Callorhinchidae</taxon>
        <taxon>Callorhinchus</taxon>
    </lineage>
</organism>
<reference evidence="5" key="4">
    <citation type="submission" date="2025-08" db="UniProtKB">
        <authorList>
            <consortium name="Ensembl"/>
        </authorList>
    </citation>
    <scope>IDENTIFICATION</scope>
</reference>
<reference evidence="6" key="1">
    <citation type="journal article" date="2006" name="Science">
        <title>Ancient noncoding elements conserved in the human genome.</title>
        <authorList>
            <person name="Venkatesh B."/>
            <person name="Kirkness E.F."/>
            <person name="Loh Y.H."/>
            <person name="Halpern A.L."/>
            <person name="Lee A.P."/>
            <person name="Johnson J."/>
            <person name="Dandona N."/>
            <person name="Viswanathan L.D."/>
            <person name="Tay A."/>
            <person name="Venter J.C."/>
            <person name="Strausberg R.L."/>
            <person name="Brenner S."/>
        </authorList>
    </citation>
    <scope>NUCLEOTIDE SEQUENCE [LARGE SCALE GENOMIC DNA]</scope>
</reference>
<feature type="chain" id="PRO_5021363653" evidence="3">
    <location>
        <begin position="17"/>
        <end position="121"/>
    </location>
</feature>
<dbReference type="SMART" id="SM00134">
    <property type="entry name" value="LU"/>
    <property type="match status" value="1"/>
</dbReference>
<keyword evidence="1 3" id="KW-0732">Signal</keyword>
<protein>
    <submittedName>
        <fullName evidence="5">Lymphocyte antigen 6 family member pge</fullName>
    </submittedName>
</protein>
<accession>A0A4W3I2X1</accession>
<dbReference type="Gene3D" id="2.10.60.10">
    <property type="entry name" value="CD59"/>
    <property type="match status" value="1"/>
</dbReference>
<keyword evidence="2" id="KW-1015">Disulfide bond</keyword>
<dbReference type="CDD" id="cd23553">
    <property type="entry name" value="TFP_LU_ECD_Ly6PGE"/>
    <property type="match status" value="1"/>
</dbReference>
<dbReference type="Pfam" id="PF00021">
    <property type="entry name" value="UPAR_LY6"/>
    <property type="match status" value="1"/>
</dbReference>
<evidence type="ECO:0000256" key="3">
    <source>
        <dbReference type="SAM" id="SignalP"/>
    </source>
</evidence>
<reference evidence="5" key="5">
    <citation type="submission" date="2025-09" db="UniProtKB">
        <authorList>
            <consortium name="Ensembl"/>
        </authorList>
    </citation>
    <scope>IDENTIFICATION</scope>
</reference>
<dbReference type="GO" id="GO:0098552">
    <property type="term" value="C:side of membrane"/>
    <property type="evidence" value="ECO:0007669"/>
    <property type="project" value="UniProtKB-KW"/>
</dbReference>
<evidence type="ECO:0000313" key="5">
    <source>
        <dbReference type="Ensembl" id="ENSCMIP00000015449.1"/>
    </source>
</evidence>